<dbReference type="InterPro" id="IPR036397">
    <property type="entry name" value="RNaseH_sf"/>
</dbReference>
<evidence type="ECO:0000313" key="2">
    <source>
        <dbReference type="EMBL" id="KAK2552265.1"/>
    </source>
</evidence>
<gene>
    <name evidence="2" type="ORF">P5673_026796</name>
</gene>
<feature type="domain" description="DUF5641" evidence="1">
    <location>
        <begin position="223"/>
        <end position="310"/>
    </location>
</feature>
<evidence type="ECO:0000313" key="3">
    <source>
        <dbReference type="Proteomes" id="UP001249851"/>
    </source>
</evidence>
<organism evidence="2 3">
    <name type="scientific">Acropora cervicornis</name>
    <name type="common">Staghorn coral</name>
    <dbReference type="NCBI Taxonomy" id="6130"/>
    <lineage>
        <taxon>Eukaryota</taxon>
        <taxon>Metazoa</taxon>
        <taxon>Cnidaria</taxon>
        <taxon>Anthozoa</taxon>
        <taxon>Hexacorallia</taxon>
        <taxon>Scleractinia</taxon>
        <taxon>Astrocoeniina</taxon>
        <taxon>Acroporidae</taxon>
        <taxon>Acropora</taxon>
    </lineage>
</organism>
<dbReference type="SUPFAM" id="SSF53098">
    <property type="entry name" value="Ribonuclease H-like"/>
    <property type="match status" value="1"/>
</dbReference>
<reference evidence="2" key="1">
    <citation type="journal article" date="2023" name="G3 (Bethesda)">
        <title>Whole genome assembly and annotation of the endangered Caribbean coral Acropora cervicornis.</title>
        <authorList>
            <person name="Selwyn J.D."/>
            <person name="Vollmer S.V."/>
        </authorList>
    </citation>
    <scope>NUCLEOTIDE SEQUENCE</scope>
    <source>
        <strain evidence="2">K2</strain>
    </source>
</reference>
<dbReference type="Pfam" id="PF18701">
    <property type="entry name" value="DUF5641"/>
    <property type="match status" value="1"/>
</dbReference>
<dbReference type="GO" id="GO:0003676">
    <property type="term" value="F:nucleic acid binding"/>
    <property type="evidence" value="ECO:0007669"/>
    <property type="project" value="InterPro"/>
</dbReference>
<dbReference type="Proteomes" id="UP001249851">
    <property type="component" value="Unassembled WGS sequence"/>
</dbReference>
<dbReference type="Gene3D" id="3.30.420.10">
    <property type="entry name" value="Ribonuclease H-like superfamily/Ribonuclease H"/>
    <property type="match status" value="1"/>
</dbReference>
<dbReference type="EMBL" id="JARQWQ010000089">
    <property type="protein sequence ID" value="KAK2552265.1"/>
    <property type="molecule type" value="Genomic_DNA"/>
</dbReference>
<dbReference type="InterPro" id="IPR012337">
    <property type="entry name" value="RNaseH-like_sf"/>
</dbReference>
<accession>A0AAD9Q0U4</accession>
<comment type="caution">
    <text evidence="2">The sequence shown here is derived from an EMBL/GenBank/DDBJ whole genome shotgun (WGS) entry which is preliminary data.</text>
</comment>
<dbReference type="PANTHER" id="PTHR47331">
    <property type="entry name" value="PHD-TYPE DOMAIN-CONTAINING PROTEIN"/>
    <property type="match status" value="1"/>
</dbReference>
<keyword evidence="3" id="KW-1185">Reference proteome</keyword>
<reference evidence="2" key="2">
    <citation type="journal article" date="2023" name="Science">
        <title>Genomic signatures of disease resistance in endangered staghorn corals.</title>
        <authorList>
            <person name="Vollmer S.V."/>
            <person name="Selwyn J.D."/>
            <person name="Despard B.A."/>
            <person name="Roesel C.L."/>
        </authorList>
    </citation>
    <scope>NUCLEOTIDE SEQUENCE</scope>
    <source>
        <strain evidence="2">K2</strain>
    </source>
</reference>
<dbReference type="AlphaFoldDB" id="A0AAD9Q0U4"/>
<protein>
    <recommendedName>
        <fullName evidence="1">DUF5641 domain-containing protein</fullName>
    </recommendedName>
</protein>
<proteinExistence type="predicted"/>
<evidence type="ECO:0000259" key="1">
    <source>
        <dbReference type="Pfam" id="PF18701"/>
    </source>
</evidence>
<name>A0AAD9Q0U4_ACRCE</name>
<dbReference type="InterPro" id="IPR040676">
    <property type="entry name" value="DUF5641"/>
</dbReference>
<dbReference type="PANTHER" id="PTHR47331:SF6">
    <property type="entry name" value="DOUBLECORTIN DOMAIN-CONTAINING PROTEIN"/>
    <property type="match status" value="1"/>
</dbReference>
<sequence length="323" mass="36068">MADLPVDRTGAIPPFTDVGFDVFGPWLIHTPKTRGGVTSSKCWGLVFTCLSCRAIHIEVLESMDTSSFICALRHFFAIRGPASMLRCDRGTNSIGGKSKLDDAIRELDQPSLERYTKGQGCEWLFNPPHASHFGGVWERQIGTVRRVLDAMFLELGRSQLTHELRVTLMTEVTAIVNARPLTTMPSDADEPQPLSPAMLLTMKTRPLASSPGVFVPSDLYSRRHQFWVRWRGEYLQSLQSRSKGNCPQRNLTIGDVVLVKEDGAHRGDWPLGRVTEAMESDDGKVRKAQVEVQRDDRKTFLRPIKELALLVPSESHAGQSDTV</sequence>